<keyword evidence="4" id="KW-1185">Reference proteome</keyword>
<evidence type="ECO:0000313" key="3">
    <source>
        <dbReference type="EMBL" id="TCO70533.1"/>
    </source>
</evidence>
<evidence type="ECO:0000259" key="2">
    <source>
        <dbReference type="Pfam" id="PF18945"/>
    </source>
</evidence>
<dbReference type="Pfam" id="PF05943">
    <property type="entry name" value="VipB"/>
    <property type="match status" value="1"/>
</dbReference>
<gene>
    <name evidence="3" type="ORF">EV655_10980</name>
</gene>
<dbReference type="InterPro" id="IPR044032">
    <property type="entry name" value="TssC1_C"/>
</dbReference>
<dbReference type="PANTHER" id="PTHR35565:SF3">
    <property type="entry name" value="TYPE VI SECRETION SYSTEM SHEATH PROTEIN TSSC1"/>
    <property type="match status" value="1"/>
</dbReference>
<dbReference type="PANTHER" id="PTHR35565">
    <property type="entry name" value="CYTOPLASMIC PROTEIN-RELATED"/>
    <property type="match status" value="1"/>
</dbReference>
<dbReference type="AlphaFoldDB" id="A0A4R2KAQ2"/>
<dbReference type="OrthoDB" id="9764000at2"/>
<evidence type="ECO:0000313" key="4">
    <source>
        <dbReference type="Proteomes" id="UP000295142"/>
    </source>
</evidence>
<dbReference type="EMBL" id="SLWW01000009">
    <property type="protein sequence ID" value="TCO70533.1"/>
    <property type="molecule type" value="Genomic_DNA"/>
</dbReference>
<dbReference type="InterPro" id="IPR010269">
    <property type="entry name" value="T6SS_TssC-like"/>
</dbReference>
<name>A0A4R2KAQ2_9RHOB</name>
<accession>A0A4R2KAQ2</accession>
<proteinExistence type="predicted"/>
<dbReference type="InterPro" id="IPR044031">
    <property type="entry name" value="TssC1_N"/>
</dbReference>
<evidence type="ECO:0000259" key="1">
    <source>
        <dbReference type="Pfam" id="PF05943"/>
    </source>
</evidence>
<dbReference type="RefSeq" id="WP_132545222.1">
    <property type="nucleotide sequence ID" value="NZ_SLWW01000009.1"/>
</dbReference>
<comment type="caution">
    <text evidence="3">The sequence shown here is derived from an EMBL/GenBank/DDBJ whole genome shotgun (WGS) entry which is preliminary data.</text>
</comment>
<protein>
    <submittedName>
        <fullName evidence="3">Type VI secretion system protein ImpC</fullName>
    </submittedName>
</protein>
<dbReference type="Pfam" id="PF18945">
    <property type="entry name" value="VipB_2"/>
    <property type="match status" value="1"/>
</dbReference>
<dbReference type="Proteomes" id="UP000295142">
    <property type="component" value="Unassembled WGS sequence"/>
</dbReference>
<dbReference type="NCBIfam" id="TIGR03355">
    <property type="entry name" value="VI_chp_2"/>
    <property type="match status" value="1"/>
</dbReference>
<organism evidence="3 4">
    <name type="scientific">Rhodovulum euryhalinum</name>
    <dbReference type="NCBI Taxonomy" id="35805"/>
    <lineage>
        <taxon>Bacteria</taxon>
        <taxon>Pseudomonadati</taxon>
        <taxon>Pseudomonadota</taxon>
        <taxon>Alphaproteobacteria</taxon>
        <taxon>Rhodobacterales</taxon>
        <taxon>Paracoccaceae</taxon>
        <taxon>Rhodovulum</taxon>
    </lineage>
</organism>
<feature type="domain" description="TssC1 N-terminal" evidence="1">
    <location>
        <begin position="72"/>
        <end position="373"/>
    </location>
</feature>
<reference evidence="3 4" key="1">
    <citation type="submission" date="2019-03" db="EMBL/GenBank/DDBJ databases">
        <title>Genomic Encyclopedia of Type Strains, Phase IV (KMG-IV): sequencing the most valuable type-strain genomes for metagenomic binning, comparative biology and taxonomic classification.</title>
        <authorList>
            <person name="Goeker M."/>
        </authorList>
    </citation>
    <scope>NUCLEOTIDE SEQUENCE [LARGE SCALE GENOMIC DNA]</scope>
    <source>
        <strain evidence="3 4">DSM 4868</strain>
    </source>
</reference>
<sequence>MADAQEQKAGGTAAEAEALDLGEFSALLEKDFRIKETEADKLKALVSNLALAATEKAGTATISGNAVKSIKSLIAGIDSLLTAQMNEVMHCPELRQIEGTWRGLHYLVNNTETDQKLKIRVLNIKKDELADVLEDYEGQMWDQSPVFKKLYTEEYSMFGGEPFGAIIGAYEFSHKPKDVALLRNLSGIAASAHAPFIAAAAPQLFRMESWQELPNPQDLSQIVSSPDYASWQSLRESEDARYIGLTMPRVLARLPYGAETVPVKGFAFEEQINGDHENYVWMNAAFAMGVNINRSHKMYGWGSQIRGVESGGTVINLPVHTFPTDDGSVAMKCPTEIAIDDRREAELAKLGLMPILHRKNTDVAAFIGAHTLQDDEARAGRLVDPAAQANERLSANLPYLLPVCRFAHYLKAIARDKVGTFKERSDMQVWLSEWINRYVLANPAMADDAAKAKRPLAMAEVQVDSVEGRPGYYTARFYLRPHYQLEGINASLRLVSELPSVKS</sequence>
<feature type="domain" description="TssC1 C-terminal" evidence="2">
    <location>
        <begin position="387"/>
        <end position="498"/>
    </location>
</feature>